<dbReference type="AlphaFoldDB" id="A0A2P2IYM8"/>
<sequence>MFYLHNLPFIWGKHLFLAIGFSLFIDNAVLVIILNLN</sequence>
<evidence type="ECO:0000256" key="1">
    <source>
        <dbReference type="SAM" id="Phobius"/>
    </source>
</evidence>
<keyword evidence="1" id="KW-0472">Membrane</keyword>
<organism evidence="2">
    <name type="scientific">Rhizophora mucronata</name>
    <name type="common">Asiatic mangrove</name>
    <dbReference type="NCBI Taxonomy" id="61149"/>
    <lineage>
        <taxon>Eukaryota</taxon>
        <taxon>Viridiplantae</taxon>
        <taxon>Streptophyta</taxon>
        <taxon>Embryophyta</taxon>
        <taxon>Tracheophyta</taxon>
        <taxon>Spermatophyta</taxon>
        <taxon>Magnoliopsida</taxon>
        <taxon>eudicotyledons</taxon>
        <taxon>Gunneridae</taxon>
        <taxon>Pentapetalae</taxon>
        <taxon>rosids</taxon>
        <taxon>fabids</taxon>
        <taxon>Malpighiales</taxon>
        <taxon>Rhizophoraceae</taxon>
        <taxon>Rhizophora</taxon>
    </lineage>
</organism>
<name>A0A2P2IYM8_RHIMU</name>
<dbReference type="EMBL" id="GGEC01005851">
    <property type="protein sequence ID" value="MBW86334.1"/>
    <property type="molecule type" value="Transcribed_RNA"/>
</dbReference>
<accession>A0A2P2IYM8</accession>
<reference evidence="2" key="1">
    <citation type="submission" date="2018-02" db="EMBL/GenBank/DDBJ databases">
        <title>Rhizophora mucronata_Transcriptome.</title>
        <authorList>
            <person name="Meera S.P."/>
            <person name="Sreeshan A."/>
            <person name="Augustine A."/>
        </authorList>
    </citation>
    <scope>NUCLEOTIDE SEQUENCE</scope>
    <source>
        <tissue evidence="2">Leaf</tissue>
    </source>
</reference>
<evidence type="ECO:0000313" key="2">
    <source>
        <dbReference type="EMBL" id="MBW86334.1"/>
    </source>
</evidence>
<keyword evidence="1" id="KW-0812">Transmembrane</keyword>
<feature type="transmembrane region" description="Helical" evidence="1">
    <location>
        <begin position="15"/>
        <end position="36"/>
    </location>
</feature>
<keyword evidence="1" id="KW-1133">Transmembrane helix</keyword>
<proteinExistence type="predicted"/>
<protein>
    <submittedName>
        <fullName evidence="2">Uncharacterized protein</fullName>
    </submittedName>
</protein>